<accession>A0AA95MRM0</accession>
<protein>
    <submittedName>
        <fullName evidence="1">YugN family protein</fullName>
    </submittedName>
</protein>
<dbReference type="InterPro" id="IPR036491">
    <property type="entry name" value="YugN-like_sf"/>
</dbReference>
<dbReference type="KEGG" id="nnv:QNH39_13040"/>
<dbReference type="AlphaFoldDB" id="A0AA95MRM0"/>
<organism evidence="1 2">
    <name type="scientific">Neobacillus novalis</name>
    <dbReference type="NCBI Taxonomy" id="220687"/>
    <lineage>
        <taxon>Bacteria</taxon>
        <taxon>Bacillati</taxon>
        <taxon>Bacillota</taxon>
        <taxon>Bacilli</taxon>
        <taxon>Bacillales</taxon>
        <taxon>Bacillaceae</taxon>
        <taxon>Neobacillus</taxon>
    </lineage>
</organism>
<reference evidence="1" key="1">
    <citation type="submission" date="2023-05" db="EMBL/GenBank/DDBJ databases">
        <title>Comparative genomics of Bacillaceae isolates and their secondary metabolite potential.</title>
        <authorList>
            <person name="Song L."/>
            <person name="Nielsen L.J."/>
            <person name="Mohite O."/>
            <person name="Xu X."/>
            <person name="Weber T."/>
            <person name="Kovacs A.T."/>
        </authorList>
    </citation>
    <scope>NUCLEOTIDE SEQUENCE</scope>
    <source>
        <strain evidence="1">XLM17</strain>
    </source>
</reference>
<dbReference type="Proteomes" id="UP001178288">
    <property type="component" value="Chromosome"/>
</dbReference>
<proteinExistence type="predicted"/>
<dbReference type="Pfam" id="PF08868">
    <property type="entry name" value="YugN"/>
    <property type="match status" value="1"/>
</dbReference>
<keyword evidence="2" id="KW-1185">Reference proteome</keyword>
<evidence type="ECO:0000313" key="2">
    <source>
        <dbReference type="Proteomes" id="UP001178288"/>
    </source>
</evidence>
<dbReference type="Gene3D" id="3.30.310.100">
    <property type="entry name" value="YugN-like"/>
    <property type="match status" value="1"/>
</dbReference>
<dbReference type="EMBL" id="CP126114">
    <property type="protein sequence ID" value="WHY88696.1"/>
    <property type="molecule type" value="Genomic_DNA"/>
</dbReference>
<dbReference type="RefSeq" id="WP_066087014.1">
    <property type="nucleotide sequence ID" value="NZ_CP126114.1"/>
</dbReference>
<name>A0AA95MRM0_9BACI</name>
<dbReference type="InterPro" id="IPR014967">
    <property type="entry name" value="Uncharacterised_YugN-like"/>
</dbReference>
<dbReference type="SUPFAM" id="SSF160755">
    <property type="entry name" value="YugN-like"/>
    <property type="match status" value="1"/>
</dbReference>
<sequence>MITLQTEIEGKRAYFGAVRDIFHSMGCSFCSNFDYDQGKFDALLYRDGGESIYLRVPIYVLDGALDHTNALIEFGTPFVIKHVVNIGLDHDENSFVTATTGLEQFQAPLDKDGYIYDKSRWEKAGNEAIQQVFSSINGYLLSS</sequence>
<gene>
    <name evidence="1" type="ORF">QNH39_13040</name>
</gene>
<evidence type="ECO:0000313" key="1">
    <source>
        <dbReference type="EMBL" id="WHY88696.1"/>
    </source>
</evidence>